<dbReference type="Pfam" id="PF04101">
    <property type="entry name" value="Glyco_tran_28_C"/>
    <property type="match status" value="1"/>
</dbReference>
<evidence type="ECO:0000313" key="5">
    <source>
        <dbReference type="Proteomes" id="UP000070456"/>
    </source>
</evidence>
<feature type="domain" description="Glycosyl transferase family 28 C-terminal" evidence="3">
    <location>
        <begin position="185"/>
        <end position="331"/>
    </location>
</feature>
<reference evidence="4 5" key="1">
    <citation type="submission" date="2015-12" db="EMBL/GenBank/DDBJ databases">
        <title>Draft genome sequence of the thermoanaerobe Thermotalea metallivorans, an isolate from the runoff channel of the Great Artesian Basin, Australia.</title>
        <authorList>
            <person name="Patel B.K."/>
        </authorList>
    </citation>
    <scope>NUCLEOTIDE SEQUENCE [LARGE SCALE GENOMIC DNA]</scope>
    <source>
        <strain evidence="4 5">B2-1</strain>
    </source>
</reference>
<organism evidence="4 5">
    <name type="scientific">Thermotalea metallivorans</name>
    <dbReference type="NCBI Taxonomy" id="520762"/>
    <lineage>
        <taxon>Bacteria</taxon>
        <taxon>Bacillati</taxon>
        <taxon>Bacillota</taxon>
        <taxon>Clostridia</taxon>
        <taxon>Peptostreptococcales</taxon>
        <taxon>Thermotaleaceae</taxon>
        <taxon>Thermotalea</taxon>
    </lineage>
</organism>
<dbReference type="PANTHER" id="PTHR21015">
    <property type="entry name" value="UDP-N-ACETYLGLUCOSAMINE--N-ACETYLMURAMYL-(PENTAPEPTIDE) PYROPHOSPHORYL-UNDECAPRENOL N-ACETYLGLUCOSAMINE TRANSFERASE 1"/>
    <property type="match status" value="1"/>
</dbReference>
<dbReference type="Gene3D" id="3.40.50.2000">
    <property type="entry name" value="Glycogen Phosphorylase B"/>
    <property type="match status" value="1"/>
</dbReference>
<dbReference type="GO" id="GO:0016758">
    <property type="term" value="F:hexosyltransferase activity"/>
    <property type="evidence" value="ECO:0007669"/>
    <property type="project" value="InterPro"/>
</dbReference>
<dbReference type="InterPro" id="IPR020023">
    <property type="entry name" value="PseG"/>
</dbReference>
<dbReference type="Gene3D" id="3.40.50.11190">
    <property type="match status" value="1"/>
</dbReference>
<proteinExistence type="predicted"/>
<dbReference type="STRING" id="520762.AN619_13090"/>
<dbReference type="PATRIC" id="fig|520762.4.peg.1455"/>
<feature type="binding site" evidence="2">
    <location>
        <position position="268"/>
    </location>
    <ligand>
        <name>substrate</name>
    </ligand>
</feature>
<evidence type="ECO:0000259" key="3">
    <source>
        <dbReference type="Pfam" id="PF04101"/>
    </source>
</evidence>
<gene>
    <name evidence="4" type="primary">pseG</name>
    <name evidence="4" type="ORF">AN619_13090</name>
</gene>
<dbReference type="NCBIfam" id="TIGR03590">
    <property type="entry name" value="PseG"/>
    <property type="match status" value="1"/>
</dbReference>
<comment type="caution">
    <text evidence="4">The sequence shown here is derived from an EMBL/GenBank/DDBJ whole genome shotgun (WGS) entry which is preliminary data.</text>
</comment>
<evidence type="ECO:0000256" key="1">
    <source>
        <dbReference type="PIRSR" id="PIRSR620023-1"/>
    </source>
</evidence>
<dbReference type="Proteomes" id="UP000070456">
    <property type="component" value="Unassembled WGS sequence"/>
</dbReference>
<keyword evidence="4" id="KW-0378">Hydrolase</keyword>
<dbReference type="GO" id="GO:0016787">
    <property type="term" value="F:hydrolase activity"/>
    <property type="evidence" value="ECO:0007669"/>
    <property type="project" value="UniProtKB-KW"/>
</dbReference>
<dbReference type="EC" id="3.6.1.57" evidence="4"/>
<dbReference type="RefSeq" id="WP_068555900.1">
    <property type="nucleotide sequence ID" value="NZ_LOEE01000028.1"/>
</dbReference>
<name>A0A140L726_9FIRM</name>
<evidence type="ECO:0000256" key="2">
    <source>
        <dbReference type="PIRSR" id="PIRSR620023-2"/>
    </source>
</evidence>
<evidence type="ECO:0000313" key="4">
    <source>
        <dbReference type="EMBL" id="KXG76351.1"/>
    </source>
</evidence>
<feature type="active site" description="Proton acceptor" evidence="1">
    <location>
        <position position="18"/>
    </location>
</feature>
<dbReference type="InterPro" id="IPR007235">
    <property type="entry name" value="Glyco_trans_28_C"/>
</dbReference>
<accession>A0A140L726</accession>
<dbReference type="PANTHER" id="PTHR21015:SF22">
    <property type="entry name" value="GLYCOSYLTRANSFERASE"/>
    <property type="match status" value="1"/>
</dbReference>
<keyword evidence="5" id="KW-1185">Reference proteome</keyword>
<dbReference type="SUPFAM" id="SSF53756">
    <property type="entry name" value="UDP-Glycosyltransferase/glycogen phosphorylase"/>
    <property type="match status" value="1"/>
</dbReference>
<dbReference type="AlphaFoldDB" id="A0A140L726"/>
<feature type="binding site" evidence="2">
    <location>
        <position position="166"/>
    </location>
    <ligand>
        <name>substrate</name>
    </ligand>
</feature>
<protein>
    <submittedName>
        <fullName evidence="4">UDP-2,4-diacetamido-2,4, 6-trideoxy-beta-L-altropyranose hydrolase</fullName>
        <ecNumber evidence="4">3.6.1.57</ecNumber>
    </submittedName>
</protein>
<dbReference type="EMBL" id="LOEE01000028">
    <property type="protein sequence ID" value="KXG76351.1"/>
    <property type="molecule type" value="Genomic_DNA"/>
</dbReference>
<sequence>MIHVGIRADGGAAIGMGHIMRCLSLAKELKRKGYKVYFFSSMKEGIIKIKDEGFDVIVIPQIQSEFIKNSGSIGGVDLEKETDKIIQLIREYHIDLLFIDKYDVTNGYFLKIKPYVKILAYIDDLSQFVYPVDVLINGNITGEYMDYQKYSQDQMMLLGPKYNLIRDEFRDLPLGEIREEAKEILVTTGGSDPYRMSVKIIHMILEDEELRNCIINVIVGNGFINKEELRNIAENNKNIILHENVKKISQIMLKSDIAISAGGSTLYELCACGIPTIAFIMADNQELMVRKMAELGYIKEIGWYHAVEKADVVNAVKKLVQNYNMRKSYSQKGRNLVDARGAEKIVEAITERMQKKFECN</sequence>